<gene>
    <name evidence="1" type="ORF">QQF64_033435</name>
</gene>
<evidence type="ECO:0000313" key="2">
    <source>
        <dbReference type="Proteomes" id="UP001558613"/>
    </source>
</evidence>
<dbReference type="Proteomes" id="UP001558613">
    <property type="component" value="Unassembled WGS sequence"/>
</dbReference>
<name>A0ABR3MTZ4_9TELE</name>
<comment type="caution">
    <text evidence="1">The sequence shown here is derived from an EMBL/GenBank/DDBJ whole genome shotgun (WGS) entry which is preliminary data.</text>
</comment>
<sequence length="104" mass="11590">MPKHLSQRLSLVLPAPDCCLSSFLRKNALTSERERERGLMREREGVCERKKMLNPGWLERVEADSVDLEEQHVTDAILIPVLTIRPGACSPLAPFIGPATRGAL</sequence>
<protein>
    <submittedName>
        <fullName evidence="1">Uncharacterized protein</fullName>
    </submittedName>
</protein>
<dbReference type="EMBL" id="JAYMGO010000009">
    <property type="protein sequence ID" value="KAL1268072.1"/>
    <property type="molecule type" value="Genomic_DNA"/>
</dbReference>
<evidence type="ECO:0000313" key="1">
    <source>
        <dbReference type="EMBL" id="KAL1268072.1"/>
    </source>
</evidence>
<accession>A0ABR3MTZ4</accession>
<proteinExistence type="predicted"/>
<organism evidence="1 2">
    <name type="scientific">Cirrhinus molitorella</name>
    <name type="common">mud carp</name>
    <dbReference type="NCBI Taxonomy" id="172907"/>
    <lineage>
        <taxon>Eukaryota</taxon>
        <taxon>Metazoa</taxon>
        <taxon>Chordata</taxon>
        <taxon>Craniata</taxon>
        <taxon>Vertebrata</taxon>
        <taxon>Euteleostomi</taxon>
        <taxon>Actinopterygii</taxon>
        <taxon>Neopterygii</taxon>
        <taxon>Teleostei</taxon>
        <taxon>Ostariophysi</taxon>
        <taxon>Cypriniformes</taxon>
        <taxon>Cyprinidae</taxon>
        <taxon>Labeoninae</taxon>
        <taxon>Labeonini</taxon>
        <taxon>Cirrhinus</taxon>
    </lineage>
</organism>
<keyword evidence="2" id="KW-1185">Reference proteome</keyword>
<reference evidence="1 2" key="1">
    <citation type="submission" date="2023-09" db="EMBL/GenBank/DDBJ databases">
        <authorList>
            <person name="Wang M."/>
        </authorList>
    </citation>
    <scope>NUCLEOTIDE SEQUENCE [LARGE SCALE GENOMIC DNA]</scope>
    <source>
        <strain evidence="1">GT-2023</strain>
        <tissue evidence="1">Liver</tissue>
    </source>
</reference>